<dbReference type="PANTHER" id="PTHR39214:SF1">
    <property type="entry name" value="MICROBODY (PEROXISOME) BIOGENESIS PROTEIN PEROXIN 8 (EUROFUNG)"/>
    <property type="match status" value="1"/>
</dbReference>
<dbReference type="PANTHER" id="PTHR39214">
    <property type="entry name" value="MICROBODY (PEROXISOME) BIOGENESIS PROTEIN PEROXIN 8 (EUROFUNG)"/>
    <property type="match status" value="1"/>
</dbReference>
<reference evidence="2" key="1">
    <citation type="submission" date="2022-11" db="EMBL/GenBank/DDBJ databases">
        <authorList>
            <person name="Petersen C."/>
        </authorList>
    </citation>
    <scope>NUCLEOTIDE SEQUENCE</scope>
    <source>
        <strain evidence="2">IBT 19713</strain>
    </source>
</reference>
<feature type="region of interest" description="Disordered" evidence="1">
    <location>
        <begin position="239"/>
        <end position="265"/>
    </location>
</feature>
<comment type="caution">
    <text evidence="2">The sequence shown here is derived from an EMBL/GenBank/DDBJ whole genome shotgun (WGS) entry which is preliminary data.</text>
</comment>
<evidence type="ECO:0000313" key="2">
    <source>
        <dbReference type="EMBL" id="KAJ5232994.1"/>
    </source>
</evidence>
<protein>
    <submittedName>
        <fullName evidence="2">Pentaxin</fullName>
    </submittedName>
</protein>
<proteinExistence type="predicted"/>
<dbReference type="PROSITE" id="PS00289">
    <property type="entry name" value="PTX_1"/>
    <property type="match status" value="1"/>
</dbReference>
<dbReference type="RefSeq" id="XP_058330986.1">
    <property type="nucleotide sequence ID" value="XM_058475246.1"/>
</dbReference>
<evidence type="ECO:0000256" key="1">
    <source>
        <dbReference type="SAM" id="MobiDB-lite"/>
    </source>
</evidence>
<evidence type="ECO:0000313" key="3">
    <source>
        <dbReference type="Proteomes" id="UP001150941"/>
    </source>
</evidence>
<dbReference type="AlphaFoldDB" id="A0A9W9P099"/>
<name>A0A9W9P099_9EURO</name>
<keyword evidence="3" id="KW-1185">Reference proteome</keyword>
<dbReference type="EMBL" id="JAPQKS010000004">
    <property type="protein sequence ID" value="KAJ5232994.1"/>
    <property type="molecule type" value="Genomic_DNA"/>
</dbReference>
<organism evidence="2 3">
    <name type="scientific">Penicillium chermesinum</name>
    <dbReference type="NCBI Taxonomy" id="63820"/>
    <lineage>
        <taxon>Eukaryota</taxon>
        <taxon>Fungi</taxon>
        <taxon>Dikarya</taxon>
        <taxon>Ascomycota</taxon>
        <taxon>Pezizomycotina</taxon>
        <taxon>Eurotiomycetes</taxon>
        <taxon>Eurotiomycetidae</taxon>
        <taxon>Eurotiales</taxon>
        <taxon>Aspergillaceae</taxon>
        <taxon>Penicillium</taxon>
    </lineage>
</organism>
<reference evidence="2" key="2">
    <citation type="journal article" date="2023" name="IMA Fungus">
        <title>Comparative genomic study of the Penicillium genus elucidates a diverse pangenome and 15 lateral gene transfer events.</title>
        <authorList>
            <person name="Petersen C."/>
            <person name="Sorensen T."/>
            <person name="Nielsen M.R."/>
            <person name="Sondergaard T.E."/>
            <person name="Sorensen J.L."/>
            <person name="Fitzpatrick D.A."/>
            <person name="Frisvad J.C."/>
            <person name="Nielsen K.L."/>
        </authorList>
    </citation>
    <scope>NUCLEOTIDE SEQUENCE</scope>
    <source>
        <strain evidence="2">IBT 19713</strain>
    </source>
</reference>
<sequence length="265" mass="28436">MLGFVFPQHGGTLPLVLSPSANEELLLSAAFPYLAAGANPLLLDIFEAAHSLVLVVFAVPHNSDLAAKHLPFYIDNLFAVFPENLSARQFRLAFKTVIQVTTPPSPLANSQPLLPSVLLEVVRDHAINASSTPISPTPQNTSSNAPNLGDERPLSAQAVLTLALIDALSFLRVDDLKEWLPLTAQLINVIADRQMRNVCIDRFWETLSNGEMDVDRAHCCVSWWSTGGGRELVLFGPEPAPGAPDAENGPFMSGAVGGVAPESKL</sequence>
<dbReference type="GeneID" id="83202549"/>
<dbReference type="OrthoDB" id="2357318at2759"/>
<dbReference type="InterPro" id="IPR055334">
    <property type="entry name" value="PEX8-like"/>
</dbReference>
<dbReference type="InterPro" id="IPR030476">
    <property type="entry name" value="Pentaxin_CS"/>
</dbReference>
<feature type="region of interest" description="Disordered" evidence="1">
    <location>
        <begin position="129"/>
        <end position="149"/>
    </location>
</feature>
<feature type="compositionally biased region" description="Polar residues" evidence="1">
    <location>
        <begin position="129"/>
        <end position="146"/>
    </location>
</feature>
<accession>A0A9W9P099</accession>
<gene>
    <name evidence="2" type="ORF">N7468_005950</name>
</gene>
<dbReference type="Proteomes" id="UP001150941">
    <property type="component" value="Unassembled WGS sequence"/>
</dbReference>